<feature type="region of interest" description="Disordered" evidence="1">
    <location>
        <begin position="1"/>
        <end position="23"/>
    </location>
</feature>
<sequence length="158" mass="17799">MPTTMNPFHRRRAAATVEPPPVSTTRQERLLRWAEVLDCDPDRICALVPLMGASAVERATMMVENSPLSIAHADSILRIWGLRSERVQDAIAFFELSEMDAARIFGLKRTVRSRTARDVAHRVRNVADKRSERMIFRLALTGGVAGVLLIAMVSWFVR</sequence>
<dbReference type="Proteomes" id="UP000298213">
    <property type="component" value="Unassembled WGS sequence"/>
</dbReference>
<accession>A0A4Y8ZYR6</accession>
<evidence type="ECO:0000313" key="4">
    <source>
        <dbReference type="Proteomes" id="UP000298213"/>
    </source>
</evidence>
<keyword evidence="2" id="KW-0472">Membrane</keyword>
<organism evidence="3 4">
    <name type="scientific">Sphingomonas parva</name>
    <dbReference type="NCBI Taxonomy" id="2555898"/>
    <lineage>
        <taxon>Bacteria</taxon>
        <taxon>Pseudomonadati</taxon>
        <taxon>Pseudomonadota</taxon>
        <taxon>Alphaproteobacteria</taxon>
        <taxon>Sphingomonadales</taxon>
        <taxon>Sphingomonadaceae</taxon>
        <taxon>Sphingomonas</taxon>
    </lineage>
</organism>
<protein>
    <submittedName>
        <fullName evidence="3">Uncharacterized protein</fullName>
    </submittedName>
</protein>
<evidence type="ECO:0000256" key="1">
    <source>
        <dbReference type="SAM" id="MobiDB-lite"/>
    </source>
</evidence>
<dbReference type="RefSeq" id="WP_135083526.1">
    <property type="nucleotide sequence ID" value="NZ_SPDV01000003.1"/>
</dbReference>
<keyword evidence="2" id="KW-1133">Transmembrane helix</keyword>
<name>A0A4Y8ZYR6_9SPHN</name>
<dbReference type="EMBL" id="SPDV01000003">
    <property type="protein sequence ID" value="TFI59796.1"/>
    <property type="molecule type" value="Genomic_DNA"/>
</dbReference>
<proteinExistence type="predicted"/>
<dbReference type="AlphaFoldDB" id="A0A4Y8ZYR6"/>
<evidence type="ECO:0000313" key="3">
    <source>
        <dbReference type="EMBL" id="TFI59796.1"/>
    </source>
</evidence>
<gene>
    <name evidence="3" type="ORF">E2493_02875</name>
</gene>
<keyword evidence="2" id="KW-0812">Transmembrane</keyword>
<dbReference type="OrthoDB" id="8281686at2"/>
<keyword evidence="4" id="KW-1185">Reference proteome</keyword>
<comment type="caution">
    <text evidence="3">The sequence shown here is derived from an EMBL/GenBank/DDBJ whole genome shotgun (WGS) entry which is preliminary data.</text>
</comment>
<reference evidence="3 4" key="1">
    <citation type="submission" date="2019-03" db="EMBL/GenBank/DDBJ databases">
        <title>Genome sequence of Sphingomonas sp. 17J27-24.</title>
        <authorList>
            <person name="Kim M."/>
            <person name="Maeng S."/>
            <person name="Sathiyaraj S."/>
        </authorList>
    </citation>
    <scope>NUCLEOTIDE SEQUENCE [LARGE SCALE GENOMIC DNA]</scope>
    <source>
        <strain evidence="3 4">17J27-24</strain>
    </source>
</reference>
<feature type="transmembrane region" description="Helical" evidence="2">
    <location>
        <begin position="134"/>
        <end position="157"/>
    </location>
</feature>
<evidence type="ECO:0000256" key="2">
    <source>
        <dbReference type="SAM" id="Phobius"/>
    </source>
</evidence>